<evidence type="ECO:0000256" key="1">
    <source>
        <dbReference type="SAM" id="Phobius"/>
    </source>
</evidence>
<keyword evidence="3" id="KW-1185">Reference proteome</keyword>
<organism evidence="2 3">
    <name type="scientific">Pristionchus entomophagus</name>
    <dbReference type="NCBI Taxonomy" id="358040"/>
    <lineage>
        <taxon>Eukaryota</taxon>
        <taxon>Metazoa</taxon>
        <taxon>Ecdysozoa</taxon>
        <taxon>Nematoda</taxon>
        <taxon>Chromadorea</taxon>
        <taxon>Rhabditida</taxon>
        <taxon>Rhabditina</taxon>
        <taxon>Diplogasteromorpha</taxon>
        <taxon>Diplogasteroidea</taxon>
        <taxon>Neodiplogasteridae</taxon>
        <taxon>Pristionchus</taxon>
    </lineage>
</organism>
<sequence length="109" mass="11457">LQYPLPYLWFIFLLLFFLGRGCLLLLSWCSSGSSCSRGGGGGAGLGGATGVTGAAFLLAPSLTLGDVDFFPAQKAAVHRRVTTATNNGEKRIDFTVHIVDPAARLASVR</sequence>
<gene>
    <name evidence="2" type="ORF">PENTCL1PPCAC_23272</name>
</gene>
<name>A0AAV5U3B4_9BILA</name>
<proteinExistence type="predicted"/>
<evidence type="ECO:0000313" key="3">
    <source>
        <dbReference type="Proteomes" id="UP001432027"/>
    </source>
</evidence>
<dbReference type="EMBL" id="BTSX01000005">
    <property type="protein sequence ID" value="GMT01098.1"/>
    <property type="molecule type" value="Genomic_DNA"/>
</dbReference>
<keyword evidence="1" id="KW-0472">Membrane</keyword>
<accession>A0AAV5U3B4</accession>
<keyword evidence="1" id="KW-1133">Transmembrane helix</keyword>
<feature type="transmembrane region" description="Helical" evidence="1">
    <location>
        <begin position="6"/>
        <end position="28"/>
    </location>
</feature>
<protein>
    <submittedName>
        <fullName evidence="2">Uncharacterized protein</fullName>
    </submittedName>
</protein>
<reference evidence="2" key="1">
    <citation type="submission" date="2023-10" db="EMBL/GenBank/DDBJ databases">
        <title>Genome assembly of Pristionchus species.</title>
        <authorList>
            <person name="Yoshida K."/>
            <person name="Sommer R.J."/>
        </authorList>
    </citation>
    <scope>NUCLEOTIDE SEQUENCE</scope>
    <source>
        <strain evidence="2">RS0144</strain>
    </source>
</reference>
<dbReference type="Proteomes" id="UP001432027">
    <property type="component" value="Unassembled WGS sequence"/>
</dbReference>
<keyword evidence="1" id="KW-0812">Transmembrane</keyword>
<feature type="non-terminal residue" evidence="2">
    <location>
        <position position="109"/>
    </location>
</feature>
<feature type="non-terminal residue" evidence="2">
    <location>
        <position position="1"/>
    </location>
</feature>
<comment type="caution">
    <text evidence="2">The sequence shown here is derived from an EMBL/GenBank/DDBJ whole genome shotgun (WGS) entry which is preliminary data.</text>
</comment>
<dbReference type="AlphaFoldDB" id="A0AAV5U3B4"/>
<evidence type="ECO:0000313" key="2">
    <source>
        <dbReference type="EMBL" id="GMT01098.1"/>
    </source>
</evidence>